<name>A0ABP7CTR9_9MICC</name>
<sequence length="151" mass="16027">MSSNTPPTNTPKAVTLGEERAARAAGRNSGLGRIIIAVYGVFALSSTARAGFQILTEFGEAPLAYTLSAFAAVVYIVATLALASKKPHSWAVSLAAVLIELVGVLVVGTLGLLIPEHFAHPAVWTQFGSGYGYVPLLLPLVGLWWLYRHRP</sequence>
<feature type="transmembrane region" description="Helical" evidence="1">
    <location>
        <begin position="90"/>
        <end position="114"/>
    </location>
</feature>
<gene>
    <name evidence="2" type="ORF">GCM10023081_34910</name>
</gene>
<protein>
    <submittedName>
        <fullName evidence="2">Membrane protein</fullName>
    </submittedName>
</protein>
<evidence type="ECO:0000256" key="1">
    <source>
        <dbReference type="SAM" id="Phobius"/>
    </source>
</evidence>
<evidence type="ECO:0000313" key="2">
    <source>
        <dbReference type="EMBL" id="GAA3694639.1"/>
    </source>
</evidence>
<evidence type="ECO:0000313" key="3">
    <source>
        <dbReference type="Proteomes" id="UP001500752"/>
    </source>
</evidence>
<accession>A0ABP7CTR9</accession>
<proteinExistence type="predicted"/>
<feature type="transmembrane region" description="Helical" evidence="1">
    <location>
        <begin position="64"/>
        <end position="83"/>
    </location>
</feature>
<keyword evidence="3" id="KW-1185">Reference proteome</keyword>
<comment type="caution">
    <text evidence="2">The sequence shown here is derived from an EMBL/GenBank/DDBJ whole genome shotgun (WGS) entry which is preliminary data.</text>
</comment>
<keyword evidence="1" id="KW-0812">Transmembrane</keyword>
<reference evidence="3" key="1">
    <citation type="journal article" date="2019" name="Int. J. Syst. Evol. Microbiol.">
        <title>The Global Catalogue of Microorganisms (GCM) 10K type strain sequencing project: providing services to taxonomists for standard genome sequencing and annotation.</title>
        <authorList>
            <consortium name="The Broad Institute Genomics Platform"/>
            <consortium name="The Broad Institute Genome Sequencing Center for Infectious Disease"/>
            <person name="Wu L."/>
            <person name="Ma J."/>
        </authorList>
    </citation>
    <scope>NUCLEOTIDE SEQUENCE [LARGE SCALE GENOMIC DNA]</scope>
    <source>
        <strain evidence="3">JCM 30742</strain>
    </source>
</reference>
<keyword evidence="1" id="KW-1133">Transmembrane helix</keyword>
<dbReference type="Proteomes" id="UP001500752">
    <property type="component" value="Unassembled WGS sequence"/>
</dbReference>
<organism evidence="2 3">
    <name type="scientific">Arthrobacter ginkgonis</name>
    <dbReference type="NCBI Taxonomy" id="1630594"/>
    <lineage>
        <taxon>Bacteria</taxon>
        <taxon>Bacillati</taxon>
        <taxon>Actinomycetota</taxon>
        <taxon>Actinomycetes</taxon>
        <taxon>Micrococcales</taxon>
        <taxon>Micrococcaceae</taxon>
        <taxon>Arthrobacter</taxon>
    </lineage>
</organism>
<feature type="transmembrane region" description="Helical" evidence="1">
    <location>
        <begin position="30"/>
        <end position="52"/>
    </location>
</feature>
<dbReference type="RefSeq" id="WP_345152780.1">
    <property type="nucleotide sequence ID" value="NZ_BAABEO010000023.1"/>
</dbReference>
<dbReference type="EMBL" id="BAABEO010000023">
    <property type="protein sequence ID" value="GAA3694639.1"/>
    <property type="molecule type" value="Genomic_DNA"/>
</dbReference>
<feature type="transmembrane region" description="Helical" evidence="1">
    <location>
        <begin position="130"/>
        <end position="147"/>
    </location>
</feature>
<keyword evidence="1" id="KW-0472">Membrane</keyword>